<dbReference type="Gene3D" id="3.30.420.40">
    <property type="match status" value="2"/>
</dbReference>
<feature type="compositionally biased region" description="Low complexity" evidence="2">
    <location>
        <begin position="360"/>
        <end position="373"/>
    </location>
</feature>
<evidence type="ECO:0000256" key="2">
    <source>
        <dbReference type="SAM" id="MobiDB-lite"/>
    </source>
</evidence>
<evidence type="ECO:0008006" key="5">
    <source>
        <dbReference type="Google" id="ProtNLM"/>
    </source>
</evidence>
<evidence type="ECO:0000313" key="4">
    <source>
        <dbReference type="Proteomes" id="UP000311382"/>
    </source>
</evidence>
<protein>
    <recommendedName>
        <fullName evidence="5">Actin-domain-containing protein</fullName>
    </recommendedName>
</protein>
<comment type="similarity">
    <text evidence="1">Belongs to the actin family.</text>
</comment>
<dbReference type="STRING" id="5288.A0A5C5FN20"/>
<dbReference type="AlphaFoldDB" id="A0A5C5FN20"/>
<dbReference type="PANTHER" id="PTHR11937">
    <property type="entry name" value="ACTIN"/>
    <property type="match status" value="1"/>
</dbReference>
<gene>
    <name evidence="3" type="ORF">DMC30DRAFT_419033</name>
</gene>
<reference evidence="3 4" key="1">
    <citation type="submission" date="2019-03" db="EMBL/GenBank/DDBJ databases">
        <title>Rhodosporidium diobovatum UCD-FST 08-225 genome sequencing, assembly, and annotation.</title>
        <authorList>
            <person name="Fakankun I.U."/>
            <person name="Fristensky B."/>
            <person name="Levin D.B."/>
        </authorList>
    </citation>
    <scope>NUCLEOTIDE SEQUENCE [LARGE SCALE GENOMIC DNA]</scope>
    <source>
        <strain evidence="3 4">UCD-FST 08-225</strain>
    </source>
</reference>
<keyword evidence="4" id="KW-1185">Reference proteome</keyword>
<dbReference type="InterPro" id="IPR043129">
    <property type="entry name" value="ATPase_NBD"/>
</dbReference>
<evidence type="ECO:0000256" key="1">
    <source>
        <dbReference type="RuleBase" id="RU000487"/>
    </source>
</evidence>
<dbReference type="InterPro" id="IPR004000">
    <property type="entry name" value="Actin"/>
</dbReference>
<feature type="region of interest" description="Disordered" evidence="2">
    <location>
        <begin position="306"/>
        <end position="383"/>
    </location>
</feature>
<sequence>MVVRDELLLVFDLTSTLLRAGLGVTDLIRGPLIELPTRVGRMAGKSGTRVEDYLVGAQLAAAEAVTAAGGARNFDIIDPCRVDQRSGFEVTDWNALEAVFRYAMHTSLQLQRPPLAHPAVLSLPSSCPQSTVDALHRLLFERLLLPQLLVSTRPFFASGAAGALSCLVVDVGYRGEGTEVSVVHDNQELPGPSGLRLPHLDEGVCDDYCALKLLEAHPDIPQQLLAAAGRGEGAELAPGELANALRRIVGELKVRDLIGLESPLVAGLSASANGGAVPGVDGLEGEDGSFDVAKAIVDGKVNDIVKGAGSNKGKGKEGGQDDAAATEDDGEFVTVANPFAPAQPAPAPPPAAPVGPNSELDLPAADPASASAPAPAPAPHTTLRVGPARHRYLEPLFLPSLVAALAPGASPAAAQLGMHEYARFAGEGAKAVLGEAGVAEAVGVALSAVEDAEVRAAVGEAVVVVSSGRIASNRALGPALVALLSPFRSDLAAGYDAEGQPLTRPMRYLRAPEYFANFKDRAGEWMVYLGACVMGKLLLGDSQSKLFMTKQDYANHGPSFYRQLDPGQS</sequence>
<dbReference type="Proteomes" id="UP000311382">
    <property type="component" value="Unassembled WGS sequence"/>
</dbReference>
<proteinExistence type="inferred from homology"/>
<dbReference type="SUPFAM" id="SSF53067">
    <property type="entry name" value="Actin-like ATPase domain"/>
    <property type="match status" value="1"/>
</dbReference>
<dbReference type="SMART" id="SM00268">
    <property type="entry name" value="ACTIN"/>
    <property type="match status" value="1"/>
</dbReference>
<organism evidence="3 4">
    <name type="scientific">Rhodotorula diobovata</name>
    <dbReference type="NCBI Taxonomy" id="5288"/>
    <lineage>
        <taxon>Eukaryota</taxon>
        <taxon>Fungi</taxon>
        <taxon>Dikarya</taxon>
        <taxon>Basidiomycota</taxon>
        <taxon>Pucciniomycotina</taxon>
        <taxon>Microbotryomycetes</taxon>
        <taxon>Sporidiobolales</taxon>
        <taxon>Sporidiobolaceae</taxon>
        <taxon>Rhodotorula</taxon>
    </lineage>
</organism>
<name>A0A5C5FN20_9BASI</name>
<feature type="compositionally biased region" description="Pro residues" evidence="2">
    <location>
        <begin position="341"/>
        <end position="353"/>
    </location>
</feature>
<comment type="caution">
    <text evidence="3">The sequence shown here is derived from an EMBL/GenBank/DDBJ whole genome shotgun (WGS) entry which is preliminary data.</text>
</comment>
<dbReference type="EMBL" id="SOZI01000149">
    <property type="protein sequence ID" value="TNY18233.1"/>
    <property type="molecule type" value="Genomic_DNA"/>
</dbReference>
<dbReference type="OrthoDB" id="74201at2759"/>
<evidence type="ECO:0000313" key="3">
    <source>
        <dbReference type="EMBL" id="TNY18233.1"/>
    </source>
</evidence>
<accession>A0A5C5FN20</accession>
<dbReference type="Pfam" id="PF00022">
    <property type="entry name" value="Actin"/>
    <property type="match status" value="1"/>
</dbReference>